<dbReference type="Ensembl" id="ENSNPET00000017909.1">
    <property type="protein sequence ID" value="ENSNPEP00000017479.1"/>
    <property type="gene ID" value="ENSNPEG00000012995.1"/>
</dbReference>
<reference evidence="1" key="1">
    <citation type="submission" date="2025-08" db="UniProtKB">
        <authorList>
            <consortium name="Ensembl"/>
        </authorList>
    </citation>
    <scope>IDENTIFICATION</scope>
</reference>
<sequence length="102" mass="11049">MVLVLQHLLTALVQFFRRGQQVVLKAEDSAPGSEALQDALLSLGAVLDGAGLRQALRDALLALLPRVEHVYVYLLEGEGRLTCDNPPHELPPDGKLRCTVAP</sequence>
<organism evidence="1 2">
    <name type="scientific">Nothoprocta perdicaria</name>
    <name type="common">Chilean tinamou</name>
    <name type="synonym">Crypturus perdicarius</name>
    <dbReference type="NCBI Taxonomy" id="30464"/>
    <lineage>
        <taxon>Eukaryota</taxon>
        <taxon>Metazoa</taxon>
        <taxon>Chordata</taxon>
        <taxon>Craniata</taxon>
        <taxon>Vertebrata</taxon>
        <taxon>Euteleostomi</taxon>
        <taxon>Archelosauria</taxon>
        <taxon>Archosauria</taxon>
        <taxon>Dinosauria</taxon>
        <taxon>Saurischia</taxon>
        <taxon>Theropoda</taxon>
        <taxon>Coelurosauria</taxon>
        <taxon>Aves</taxon>
        <taxon>Palaeognathae</taxon>
        <taxon>Tinamiformes</taxon>
        <taxon>Tinamidae</taxon>
        <taxon>Nothoprocta</taxon>
    </lineage>
</organism>
<accession>A0A8C6ZRD3</accession>
<name>A0A8C6ZRD3_NOTPE</name>
<dbReference type="AlphaFoldDB" id="A0A8C6ZRD3"/>
<evidence type="ECO:0000313" key="1">
    <source>
        <dbReference type="Ensembl" id="ENSNPEP00000017479.1"/>
    </source>
</evidence>
<dbReference type="Proteomes" id="UP000694420">
    <property type="component" value="Unplaced"/>
</dbReference>
<protein>
    <submittedName>
        <fullName evidence="1">Phosphodiesterase 2A</fullName>
    </submittedName>
</protein>
<gene>
    <name evidence="1" type="primary">PDE2A</name>
</gene>
<reference evidence="1" key="2">
    <citation type="submission" date="2025-09" db="UniProtKB">
        <authorList>
            <consortium name="Ensembl"/>
        </authorList>
    </citation>
    <scope>IDENTIFICATION</scope>
</reference>
<keyword evidence="2" id="KW-1185">Reference proteome</keyword>
<evidence type="ECO:0000313" key="2">
    <source>
        <dbReference type="Proteomes" id="UP000694420"/>
    </source>
</evidence>
<proteinExistence type="predicted"/>